<comment type="caution">
    <text evidence="1">The sequence shown here is derived from an EMBL/GenBank/DDBJ whole genome shotgun (WGS) entry which is preliminary data.</text>
</comment>
<proteinExistence type="predicted"/>
<sequence length="291" mass="31926">MGDPNHPYQIDAFNIFQTAWLDPQHGKRGPSSPQATTDDIVDKAAEMLSAATAASENPGSFLYSTLSAIVDHGSQSPASLDLMLQTYIRAANKLPASVTSDYGKGSEAAIGELNWWITEEADLFNPPLPPTLETPGKTFAGDSSNPLFQENDVKERLDGVLDRTQEWRKERVRWTLMSAAKGRYYALELGKANEGKNAMAAQVDAAFNIGAEGWSEAQLVGAAIMLRSCAKSLAADSNKVKEWVGNLEALLWCERVSFTAKSHSELLLRNLRSGPNDETSEQIFQLKDWLF</sequence>
<evidence type="ECO:0000313" key="2">
    <source>
        <dbReference type="Proteomes" id="UP000824998"/>
    </source>
</evidence>
<reference evidence="1" key="1">
    <citation type="journal article" date="2021" name="IMA Fungus">
        <title>Genomic characterization of three marine fungi, including Emericellopsis atlantica sp. nov. with signatures of a generalist lifestyle and marine biomass degradation.</title>
        <authorList>
            <person name="Hagestad O.C."/>
            <person name="Hou L."/>
            <person name="Andersen J.H."/>
            <person name="Hansen E.H."/>
            <person name="Altermark B."/>
            <person name="Li C."/>
            <person name="Kuhnert E."/>
            <person name="Cox R.J."/>
            <person name="Crous P.W."/>
            <person name="Spatafora J.W."/>
            <person name="Lail K."/>
            <person name="Amirebrahimi M."/>
            <person name="Lipzen A."/>
            <person name="Pangilinan J."/>
            <person name="Andreopoulos W."/>
            <person name="Hayes R.D."/>
            <person name="Ng V."/>
            <person name="Grigoriev I.V."/>
            <person name="Jackson S.A."/>
            <person name="Sutton T.D.S."/>
            <person name="Dobson A.D.W."/>
            <person name="Rama T."/>
        </authorList>
    </citation>
    <scope>NUCLEOTIDE SEQUENCE</scope>
    <source>
        <strain evidence="1">TRa018bII</strain>
    </source>
</reference>
<name>A0A9P7YR76_9HELO</name>
<dbReference type="EMBL" id="MU251374">
    <property type="protein sequence ID" value="KAG9238181.1"/>
    <property type="molecule type" value="Genomic_DNA"/>
</dbReference>
<dbReference type="AlphaFoldDB" id="A0A9P7YR76"/>
<gene>
    <name evidence="1" type="ORF">BJ875DRAFT_539848</name>
</gene>
<keyword evidence="2" id="KW-1185">Reference proteome</keyword>
<organism evidence="1 2">
    <name type="scientific">Amylocarpus encephaloides</name>
    <dbReference type="NCBI Taxonomy" id="45428"/>
    <lineage>
        <taxon>Eukaryota</taxon>
        <taxon>Fungi</taxon>
        <taxon>Dikarya</taxon>
        <taxon>Ascomycota</taxon>
        <taxon>Pezizomycotina</taxon>
        <taxon>Leotiomycetes</taxon>
        <taxon>Helotiales</taxon>
        <taxon>Helotiales incertae sedis</taxon>
        <taxon>Amylocarpus</taxon>
    </lineage>
</organism>
<dbReference type="Proteomes" id="UP000824998">
    <property type="component" value="Unassembled WGS sequence"/>
</dbReference>
<accession>A0A9P7YR76</accession>
<evidence type="ECO:0000313" key="1">
    <source>
        <dbReference type="EMBL" id="KAG9238181.1"/>
    </source>
</evidence>
<dbReference type="OrthoDB" id="3544571at2759"/>
<protein>
    <submittedName>
        <fullName evidence="1">Uncharacterized protein</fullName>
    </submittedName>
</protein>